<reference evidence="2" key="1">
    <citation type="journal article" date="2015" name="Proc. Natl. Acad. Sci. U.S.A.">
        <title>Genome sequencing of adzuki bean (Vigna angularis) provides insight into high starch and low fat accumulation and domestication.</title>
        <authorList>
            <person name="Yang K."/>
            <person name="Tian Z."/>
            <person name="Chen C."/>
            <person name="Luo L."/>
            <person name="Zhao B."/>
            <person name="Wang Z."/>
            <person name="Yu L."/>
            <person name="Li Y."/>
            <person name="Sun Y."/>
            <person name="Li W."/>
            <person name="Chen Y."/>
            <person name="Li Y."/>
            <person name="Zhang Y."/>
            <person name="Ai D."/>
            <person name="Zhao J."/>
            <person name="Shang C."/>
            <person name="Ma Y."/>
            <person name="Wu B."/>
            <person name="Wang M."/>
            <person name="Gao L."/>
            <person name="Sun D."/>
            <person name="Zhang P."/>
            <person name="Guo F."/>
            <person name="Wang W."/>
            <person name="Li Y."/>
            <person name="Wang J."/>
            <person name="Varshney R.K."/>
            <person name="Wang J."/>
            <person name="Ling H.Q."/>
            <person name="Wan P."/>
        </authorList>
    </citation>
    <scope>NUCLEOTIDE SEQUENCE</scope>
    <source>
        <strain evidence="2">cv. Jingnong 6</strain>
    </source>
</reference>
<dbReference type="Proteomes" id="UP000053144">
    <property type="component" value="Chromosome 10"/>
</dbReference>
<organism evidence="1 2">
    <name type="scientific">Phaseolus angularis</name>
    <name type="common">Azuki bean</name>
    <name type="synonym">Vigna angularis</name>
    <dbReference type="NCBI Taxonomy" id="3914"/>
    <lineage>
        <taxon>Eukaryota</taxon>
        <taxon>Viridiplantae</taxon>
        <taxon>Streptophyta</taxon>
        <taxon>Embryophyta</taxon>
        <taxon>Tracheophyta</taxon>
        <taxon>Spermatophyta</taxon>
        <taxon>Magnoliopsida</taxon>
        <taxon>eudicotyledons</taxon>
        <taxon>Gunneridae</taxon>
        <taxon>Pentapetalae</taxon>
        <taxon>rosids</taxon>
        <taxon>fabids</taxon>
        <taxon>Fabales</taxon>
        <taxon>Fabaceae</taxon>
        <taxon>Papilionoideae</taxon>
        <taxon>50 kb inversion clade</taxon>
        <taxon>NPAAA clade</taxon>
        <taxon>indigoferoid/millettioid clade</taxon>
        <taxon>Phaseoleae</taxon>
        <taxon>Vigna</taxon>
    </lineage>
</organism>
<evidence type="ECO:0000313" key="2">
    <source>
        <dbReference type="Proteomes" id="UP000053144"/>
    </source>
</evidence>
<proteinExistence type="predicted"/>
<evidence type="ECO:0000313" key="1">
    <source>
        <dbReference type="EMBL" id="KOM54740.1"/>
    </source>
</evidence>
<dbReference type="AlphaFoldDB" id="A0A0L9VI47"/>
<accession>A0A0L9VI47</accession>
<gene>
    <name evidence="1" type="ORF">LR48_Vigan10g063200</name>
</gene>
<dbReference type="Gramene" id="KOM54740">
    <property type="protein sequence ID" value="KOM54740"/>
    <property type="gene ID" value="LR48_Vigan10g063200"/>
</dbReference>
<dbReference type="EMBL" id="CM003380">
    <property type="protein sequence ID" value="KOM54740.1"/>
    <property type="molecule type" value="Genomic_DNA"/>
</dbReference>
<sequence>MASSSSSSRRKEKVAQVIRNANPSGWISDEEIRGKTECQQKMYLLNAIKTRIPSNWVAKLKDHIIGARDKYAHKLPYRVFIKKVLVLQGVDVFEEDRLLFNKSQEIGIPSLFSIRLERNVNGWFFIDKQTVGSPPTRDEDHTAFIPQTDFEKYVVDQFRKTFERDERVEKTLFKLEKKTDVLYKNDIGSETKYSMESS</sequence>
<name>A0A0L9VI47_PHAAN</name>
<protein>
    <submittedName>
        <fullName evidence="1">Uncharacterized protein</fullName>
    </submittedName>
</protein>